<reference evidence="1" key="1">
    <citation type="journal article" date="2014" name="Front. Microbiol.">
        <title>High frequency of phylogenetically diverse reductive dehalogenase-homologous genes in deep subseafloor sedimentary metagenomes.</title>
        <authorList>
            <person name="Kawai M."/>
            <person name="Futagami T."/>
            <person name="Toyoda A."/>
            <person name="Takaki Y."/>
            <person name="Nishi S."/>
            <person name="Hori S."/>
            <person name="Arai W."/>
            <person name="Tsubouchi T."/>
            <person name="Morono Y."/>
            <person name="Uchiyama I."/>
            <person name="Ito T."/>
            <person name="Fujiyama A."/>
            <person name="Inagaki F."/>
            <person name="Takami H."/>
        </authorList>
    </citation>
    <scope>NUCLEOTIDE SEQUENCE</scope>
    <source>
        <strain evidence="1">Expedition CK06-06</strain>
    </source>
</reference>
<evidence type="ECO:0000313" key="1">
    <source>
        <dbReference type="EMBL" id="GAH88323.1"/>
    </source>
</evidence>
<comment type="caution">
    <text evidence="1">The sequence shown here is derived from an EMBL/GenBank/DDBJ whole genome shotgun (WGS) entry which is preliminary data.</text>
</comment>
<organism evidence="1">
    <name type="scientific">marine sediment metagenome</name>
    <dbReference type="NCBI Taxonomy" id="412755"/>
    <lineage>
        <taxon>unclassified sequences</taxon>
        <taxon>metagenomes</taxon>
        <taxon>ecological metagenomes</taxon>
    </lineage>
</organism>
<sequence length="62" mass="7870">REEAEEHYYNPDHENLRKLDFKPTMPIENEIEVTLKRLMRYKKRIEEKRSRIMPRTKWDPRK</sequence>
<dbReference type="Gene3D" id="3.90.25.10">
    <property type="entry name" value="UDP-galactose 4-epimerase, domain 1"/>
    <property type="match status" value="1"/>
</dbReference>
<accession>X1L2A0</accession>
<gene>
    <name evidence="1" type="ORF">S03H2_56535</name>
</gene>
<dbReference type="AlphaFoldDB" id="X1L2A0"/>
<dbReference type="EMBL" id="BARU01036170">
    <property type="protein sequence ID" value="GAH88323.1"/>
    <property type="molecule type" value="Genomic_DNA"/>
</dbReference>
<name>X1L2A0_9ZZZZ</name>
<feature type="non-terminal residue" evidence="1">
    <location>
        <position position="1"/>
    </location>
</feature>
<proteinExistence type="predicted"/>
<protein>
    <submittedName>
        <fullName evidence="1">Uncharacterized protein</fullName>
    </submittedName>
</protein>